<dbReference type="EMBL" id="DYWT01000199">
    <property type="protein sequence ID" value="HJF32512.1"/>
    <property type="molecule type" value="Genomic_DNA"/>
</dbReference>
<proteinExistence type="predicted"/>
<organism evidence="1 2">
    <name type="scientific">Sporosarcina psychrophila</name>
    <name type="common">Bacillus psychrophilus</name>
    <dbReference type="NCBI Taxonomy" id="1476"/>
    <lineage>
        <taxon>Bacteria</taxon>
        <taxon>Bacillati</taxon>
        <taxon>Bacillota</taxon>
        <taxon>Bacilli</taxon>
        <taxon>Bacillales</taxon>
        <taxon>Caryophanaceae</taxon>
        <taxon>Sporosarcina</taxon>
    </lineage>
</organism>
<accession>A0A921G0P0</accession>
<name>A0A921G0P0_SPOPS</name>
<dbReference type="Proteomes" id="UP000698173">
    <property type="component" value="Unassembled WGS sequence"/>
</dbReference>
<reference evidence="1" key="2">
    <citation type="submission" date="2021-09" db="EMBL/GenBank/DDBJ databases">
        <authorList>
            <person name="Gilroy R."/>
        </authorList>
    </citation>
    <scope>NUCLEOTIDE SEQUENCE</scope>
    <source>
        <strain evidence="1">CHK171-7178</strain>
    </source>
</reference>
<reference evidence="1" key="1">
    <citation type="journal article" date="2021" name="PeerJ">
        <title>Extensive microbial diversity within the chicken gut microbiome revealed by metagenomics and culture.</title>
        <authorList>
            <person name="Gilroy R."/>
            <person name="Ravi A."/>
            <person name="Getino M."/>
            <person name="Pursley I."/>
            <person name="Horton D.L."/>
            <person name="Alikhan N.F."/>
            <person name="Baker D."/>
            <person name="Gharbi K."/>
            <person name="Hall N."/>
            <person name="Watson M."/>
            <person name="Adriaenssens E.M."/>
            <person name="Foster-Nyarko E."/>
            <person name="Jarju S."/>
            <person name="Secka A."/>
            <person name="Antonio M."/>
            <person name="Oren A."/>
            <person name="Chaudhuri R.R."/>
            <person name="La Ragione R."/>
            <person name="Hildebrand F."/>
            <person name="Pallen M.J."/>
        </authorList>
    </citation>
    <scope>NUCLEOTIDE SEQUENCE</scope>
    <source>
        <strain evidence="1">CHK171-7178</strain>
    </source>
</reference>
<gene>
    <name evidence="1" type="ORF">K8V56_12160</name>
</gene>
<sequence length="109" mass="12774">MIRDRGNIKWAGMMLTEHNVELKHWLDKEYYIERPELSEWDLQSIQEEIEVACKRKCETRVNSWKEGRIYPRQGVIVGIDLQEGCLLLDDPFGVDRLPISDIVGVQCVE</sequence>
<evidence type="ECO:0000313" key="1">
    <source>
        <dbReference type="EMBL" id="HJF32512.1"/>
    </source>
</evidence>
<protein>
    <submittedName>
        <fullName evidence="1">YolD-like family protein</fullName>
    </submittedName>
</protein>
<dbReference type="Pfam" id="PF08863">
    <property type="entry name" value="YolD"/>
    <property type="match status" value="1"/>
</dbReference>
<dbReference type="InterPro" id="IPR014962">
    <property type="entry name" value="YolD"/>
</dbReference>
<evidence type="ECO:0000313" key="2">
    <source>
        <dbReference type="Proteomes" id="UP000698173"/>
    </source>
</evidence>
<dbReference type="AlphaFoldDB" id="A0A921G0P0"/>
<comment type="caution">
    <text evidence="1">The sequence shown here is derived from an EMBL/GenBank/DDBJ whole genome shotgun (WGS) entry which is preliminary data.</text>
</comment>